<organism evidence="1 2">
    <name type="scientific">Bosea vaviloviae</name>
    <dbReference type="NCBI Taxonomy" id="1526658"/>
    <lineage>
        <taxon>Bacteria</taxon>
        <taxon>Pseudomonadati</taxon>
        <taxon>Pseudomonadota</taxon>
        <taxon>Alphaproteobacteria</taxon>
        <taxon>Hyphomicrobiales</taxon>
        <taxon>Boseaceae</taxon>
        <taxon>Bosea</taxon>
    </lineage>
</organism>
<evidence type="ECO:0000313" key="1">
    <source>
        <dbReference type="EMBL" id="AOO82709.1"/>
    </source>
</evidence>
<proteinExistence type="predicted"/>
<protein>
    <submittedName>
        <fullName evidence="1">Uncharacterized protein</fullName>
    </submittedName>
</protein>
<reference evidence="1 2" key="1">
    <citation type="journal article" date="2015" name="Antonie Van Leeuwenhoek">
        <title>Bosea vaviloviae sp. nov., a new species of slow-growing rhizobia isolated from nodules of the relict species Vavilovia formosa (Stev.) Fed.</title>
        <authorList>
            <person name="Safronova V.I."/>
            <person name="Kuznetsova I.G."/>
            <person name="Sazanova A.L."/>
            <person name="Kimeklis A.K."/>
            <person name="Belimov A.A."/>
            <person name="Andronov E.E."/>
            <person name="Pinaev A.G."/>
            <person name="Chizhevskaya E.P."/>
            <person name="Pukhaev A.R."/>
            <person name="Popov K.P."/>
            <person name="Willems A."/>
            <person name="Tikhonovich I.A."/>
        </authorList>
    </citation>
    <scope>NUCLEOTIDE SEQUENCE [LARGE SCALE GENOMIC DNA]</scope>
    <source>
        <strain evidence="1 2">Vaf18</strain>
    </source>
</reference>
<accession>A0A1D7U5P9</accession>
<keyword evidence="2" id="KW-1185">Reference proteome</keyword>
<sequence>MGGIVLLKGKNGDAEAEELLQELFRLLAPLALGEAVAQLVERDDRQRDRRAGAQLLAVKI</sequence>
<gene>
    <name evidence="1" type="ORF">BHK69_21725</name>
</gene>
<dbReference type="KEGG" id="bvv:BHK69_21725"/>
<dbReference type="Proteomes" id="UP000094969">
    <property type="component" value="Chromosome"/>
</dbReference>
<dbReference type="AlphaFoldDB" id="A0A1D7U5P9"/>
<dbReference type="EMBL" id="CP017147">
    <property type="protein sequence ID" value="AOO82709.1"/>
    <property type="molecule type" value="Genomic_DNA"/>
</dbReference>
<name>A0A1D7U5P9_9HYPH</name>
<evidence type="ECO:0000313" key="2">
    <source>
        <dbReference type="Proteomes" id="UP000094969"/>
    </source>
</evidence>